<dbReference type="InterPro" id="IPR000152">
    <property type="entry name" value="EGF-type_Asp/Asn_hydroxyl_site"/>
</dbReference>
<evidence type="ECO:0000256" key="10">
    <source>
        <dbReference type="ARBA" id="ARBA00023180"/>
    </source>
</evidence>
<keyword evidence="7" id="KW-1133">Transmembrane helix</keyword>
<dbReference type="GO" id="GO:0008201">
    <property type="term" value="F:heparin binding"/>
    <property type="evidence" value="ECO:0007669"/>
    <property type="project" value="TreeGrafter"/>
</dbReference>
<evidence type="ECO:0000256" key="9">
    <source>
        <dbReference type="ARBA" id="ARBA00023157"/>
    </source>
</evidence>
<dbReference type="FunFam" id="2.10.25.10:FF:000202">
    <property type="entry name" value="Multiple epidermal growth factor-like domains 8"/>
    <property type="match status" value="1"/>
</dbReference>
<evidence type="ECO:0000259" key="12">
    <source>
        <dbReference type="PROSITE" id="PS50026"/>
    </source>
</evidence>
<evidence type="ECO:0000256" key="1">
    <source>
        <dbReference type="ARBA" id="ARBA00004479"/>
    </source>
</evidence>
<dbReference type="InterPro" id="IPR009030">
    <property type="entry name" value="Growth_fac_rcpt_cys_sf"/>
</dbReference>
<keyword evidence="2 11" id="KW-0245">EGF-like domain</keyword>
<dbReference type="PROSITE" id="PS00010">
    <property type="entry name" value="ASX_HYDROXYL"/>
    <property type="match status" value="1"/>
</dbReference>
<evidence type="ECO:0000256" key="4">
    <source>
        <dbReference type="ARBA" id="ARBA00022729"/>
    </source>
</evidence>
<dbReference type="SMART" id="SM00181">
    <property type="entry name" value="EGF"/>
    <property type="match status" value="3"/>
</dbReference>
<dbReference type="PROSITE" id="PS01186">
    <property type="entry name" value="EGF_2"/>
    <property type="match status" value="3"/>
</dbReference>
<feature type="disulfide bond" evidence="11">
    <location>
        <begin position="46"/>
        <end position="63"/>
    </location>
</feature>
<sequence length="171" mass="18826">MFRQILVHSITRYLVPSFTQILDLSLVISFHCVFVLQNACDKSPQCQNNANCQSGFTFKGYRCLCPSGYKGEHCEKDIDECGTSPGKCHEKAACNNTHGSYVCTCEPGFIGDGQNCTDVDECKGNHFCHENANCTNTIGSHECYCQPGYTGNGQNCTGEFDVFCLVLKKST</sequence>
<dbReference type="GO" id="GO:0048513">
    <property type="term" value="P:animal organ development"/>
    <property type="evidence" value="ECO:0007669"/>
    <property type="project" value="UniProtKB-ARBA"/>
</dbReference>
<dbReference type="InterPro" id="IPR051586">
    <property type="entry name" value="PKC-binding_NELL"/>
</dbReference>
<dbReference type="GO" id="GO:0005509">
    <property type="term" value="F:calcium ion binding"/>
    <property type="evidence" value="ECO:0007669"/>
    <property type="project" value="InterPro"/>
</dbReference>
<keyword evidence="14" id="KW-1185">Reference proteome</keyword>
<evidence type="ECO:0000313" key="13">
    <source>
        <dbReference type="EMBL" id="CAH3159116.1"/>
    </source>
</evidence>
<dbReference type="GO" id="GO:0016020">
    <property type="term" value="C:membrane"/>
    <property type="evidence" value="ECO:0007669"/>
    <property type="project" value="UniProtKB-SubCell"/>
</dbReference>
<organism evidence="13 14">
    <name type="scientific">Pocillopora meandrina</name>
    <dbReference type="NCBI Taxonomy" id="46732"/>
    <lineage>
        <taxon>Eukaryota</taxon>
        <taxon>Metazoa</taxon>
        <taxon>Cnidaria</taxon>
        <taxon>Anthozoa</taxon>
        <taxon>Hexacorallia</taxon>
        <taxon>Scleractinia</taxon>
        <taxon>Astrocoeniina</taxon>
        <taxon>Pocilloporidae</taxon>
        <taxon>Pocillopora</taxon>
    </lineage>
</organism>
<comment type="subcellular location">
    <subcellularLocation>
        <location evidence="1">Membrane</location>
        <topology evidence="1">Single-pass type I membrane protein</topology>
    </subcellularLocation>
</comment>
<evidence type="ECO:0000256" key="5">
    <source>
        <dbReference type="ARBA" id="ARBA00022737"/>
    </source>
</evidence>
<keyword evidence="9 11" id="KW-1015">Disulfide bond</keyword>
<dbReference type="CDD" id="cd00054">
    <property type="entry name" value="EGF_CA"/>
    <property type="match status" value="3"/>
</dbReference>
<evidence type="ECO:0000256" key="8">
    <source>
        <dbReference type="ARBA" id="ARBA00023136"/>
    </source>
</evidence>
<dbReference type="SMART" id="SM00179">
    <property type="entry name" value="EGF_CA"/>
    <property type="match status" value="3"/>
</dbReference>
<feature type="domain" description="EGF-like" evidence="12">
    <location>
        <begin position="77"/>
        <end position="117"/>
    </location>
</feature>
<dbReference type="AlphaFoldDB" id="A0AAU9XVC2"/>
<dbReference type="EMBL" id="CALNXJ010000070">
    <property type="protein sequence ID" value="CAH3159116.1"/>
    <property type="molecule type" value="Genomic_DNA"/>
</dbReference>
<dbReference type="PROSITE" id="PS50026">
    <property type="entry name" value="EGF_3"/>
    <property type="match status" value="3"/>
</dbReference>
<keyword evidence="8" id="KW-0472">Membrane</keyword>
<comment type="caution">
    <text evidence="11">Lacks conserved residue(s) required for the propagation of feature annotation.</text>
</comment>
<dbReference type="SUPFAM" id="SSF57184">
    <property type="entry name" value="Growth factor receptor domain"/>
    <property type="match status" value="1"/>
</dbReference>
<keyword evidence="5" id="KW-0677">Repeat</keyword>
<protein>
    <recommendedName>
        <fullName evidence="12">EGF-like domain-containing protein</fullName>
    </recommendedName>
</protein>
<feature type="domain" description="EGF-like" evidence="12">
    <location>
        <begin position="118"/>
        <end position="157"/>
    </location>
</feature>
<dbReference type="GO" id="GO:0005615">
    <property type="term" value="C:extracellular space"/>
    <property type="evidence" value="ECO:0007669"/>
    <property type="project" value="TreeGrafter"/>
</dbReference>
<evidence type="ECO:0000313" key="14">
    <source>
        <dbReference type="Proteomes" id="UP001159428"/>
    </source>
</evidence>
<keyword evidence="3" id="KW-0812">Transmembrane</keyword>
<dbReference type="Pfam" id="PF12947">
    <property type="entry name" value="EGF_3"/>
    <property type="match status" value="2"/>
</dbReference>
<name>A0AAU9XVC2_9CNID</name>
<dbReference type="Gene3D" id="2.10.25.10">
    <property type="entry name" value="Laminin"/>
    <property type="match status" value="3"/>
</dbReference>
<keyword evidence="10" id="KW-0325">Glycoprotein</keyword>
<proteinExistence type="predicted"/>
<keyword evidence="4" id="KW-0732">Signal</keyword>
<feature type="domain" description="EGF-like" evidence="12">
    <location>
        <begin position="36"/>
        <end position="75"/>
    </location>
</feature>
<reference evidence="13 14" key="1">
    <citation type="submission" date="2022-05" db="EMBL/GenBank/DDBJ databases">
        <authorList>
            <consortium name="Genoscope - CEA"/>
            <person name="William W."/>
        </authorList>
    </citation>
    <scope>NUCLEOTIDE SEQUENCE [LARGE SCALE GENOMIC DNA]</scope>
</reference>
<keyword evidence="6" id="KW-0106">Calcium</keyword>
<evidence type="ECO:0000256" key="11">
    <source>
        <dbReference type="PROSITE-ProRule" id="PRU00076"/>
    </source>
</evidence>
<evidence type="ECO:0000256" key="7">
    <source>
        <dbReference type="ARBA" id="ARBA00022989"/>
    </source>
</evidence>
<feature type="disulfide bond" evidence="11">
    <location>
        <begin position="65"/>
        <end position="74"/>
    </location>
</feature>
<dbReference type="PROSITE" id="PS00022">
    <property type="entry name" value="EGF_1"/>
    <property type="match status" value="1"/>
</dbReference>
<dbReference type="PANTHER" id="PTHR24042">
    <property type="entry name" value="NEL HOMOLOG"/>
    <property type="match status" value="1"/>
</dbReference>
<evidence type="ECO:0000256" key="2">
    <source>
        <dbReference type="ARBA" id="ARBA00022536"/>
    </source>
</evidence>
<dbReference type="Proteomes" id="UP001159428">
    <property type="component" value="Unassembled WGS sequence"/>
</dbReference>
<dbReference type="InterPro" id="IPR000742">
    <property type="entry name" value="EGF"/>
</dbReference>
<dbReference type="PANTHER" id="PTHR24042:SF5">
    <property type="entry name" value="EGF-LIKE CALCIUM-BINDING DOMAIN-CONTAINING PROTEIN"/>
    <property type="match status" value="1"/>
</dbReference>
<gene>
    <name evidence="13" type="ORF">PMEA_00031817</name>
</gene>
<dbReference type="FunFam" id="2.10.25.10:FF:000038">
    <property type="entry name" value="Fibrillin 2"/>
    <property type="match status" value="1"/>
</dbReference>
<dbReference type="InterPro" id="IPR024731">
    <property type="entry name" value="NELL2-like_EGF"/>
</dbReference>
<dbReference type="InterPro" id="IPR001881">
    <property type="entry name" value="EGF-like_Ca-bd_dom"/>
</dbReference>
<accession>A0AAU9XVC2</accession>
<comment type="caution">
    <text evidence="13">The sequence shown here is derived from an EMBL/GenBank/DDBJ whole genome shotgun (WGS) entry which is preliminary data.</text>
</comment>
<evidence type="ECO:0000256" key="6">
    <source>
        <dbReference type="ARBA" id="ARBA00022837"/>
    </source>
</evidence>
<evidence type="ECO:0000256" key="3">
    <source>
        <dbReference type="ARBA" id="ARBA00022692"/>
    </source>
</evidence>
<dbReference type="GO" id="GO:0048731">
    <property type="term" value="P:system development"/>
    <property type="evidence" value="ECO:0007669"/>
    <property type="project" value="UniProtKB-ARBA"/>
</dbReference>
<dbReference type="Pfam" id="PF00008">
    <property type="entry name" value="EGF"/>
    <property type="match status" value="1"/>
</dbReference>